<comment type="caution">
    <text evidence="2">The sequence shown here is derived from an EMBL/GenBank/DDBJ whole genome shotgun (WGS) entry which is preliminary data.</text>
</comment>
<evidence type="ECO:0000313" key="3">
    <source>
        <dbReference type="Proteomes" id="UP000531251"/>
    </source>
</evidence>
<dbReference type="RefSeq" id="WP_125977100.1">
    <property type="nucleotide sequence ID" value="NZ_BAAADY010000013.1"/>
</dbReference>
<proteinExistence type="predicted"/>
<protein>
    <submittedName>
        <fullName evidence="2">ElaB/YqjD/DUF883 family membrane-anchored ribosome-binding protein</fullName>
    </submittedName>
</protein>
<keyword evidence="3" id="KW-1185">Reference proteome</keyword>
<dbReference type="EMBL" id="JAATJB010000004">
    <property type="protein sequence ID" value="NJB97393.1"/>
    <property type="molecule type" value="Genomic_DNA"/>
</dbReference>
<gene>
    <name evidence="2" type="ORF">GGR89_001705</name>
</gene>
<reference evidence="2 3" key="1">
    <citation type="submission" date="2020-03" db="EMBL/GenBank/DDBJ databases">
        <title>Genomic Encyclopedia of Type Strains, Phase IV (KMG-IV): sequencing the most valuable type-strain genomes for metagenomic binning, comparative biology and taxonomic classification.</title>
        <authorList>
            <person name="Goeker M."/>
        </authorList>
    </citation>
    <scope>NUCLEOTIDE SEQUENCE [LARGE SCALE GENOMIC DNA]</scope>
    <source>
        <strain evidence="2 3">DSM 7225</strain>
    </source>
</reference>
<organism evidence="2 3">
    <name type="scientific">Sphingomonas trueperi</name>
    <dbReference type="NCBI Taxonomy" id="53317"/>
    <lineage>
        <taxon>Bacteria</taxon>
        <taxon>Pseudomonadati</taxon>
        <taxon>Pseudomonadota</taxon>
        <taxon>Alphaproteobacteria</taxon>
        <taxon>Sphingomonadales</taxon>
        <taxon>Sphingomonadaceae</taxon>
        <taxon>Sphingomonas</taxon>
    </lineage>
</organism>
<sequence>MTLPRDPDAARARARAARDKLMTTVGTIQERLKPRNIAQEAMENARQSVTTIAREGTEAVRERPWLAAAVTSGIGLVLARGWIVDIFRKGKHETDGPTKGSEPKDSNTEG</sequence>
<name>A0A7X5XYP1_9SPHN</name>
<dbReference type="AlphaFoldDB" id="A0A7X5XYP1"/>
<evidence type="ECO:0000256" key="1">
    <source>
        <dbReference type="SAM" id="MobiDB-lite"/>
    </source>
</evidence>
<feature type="region of interest" description="Disordered" evidence="1">
    <location>
        <begin position="89"/>
        <end position="110"/>
    </location>
</feature>
<dbReference type="InterPro" id="IPR022062">
    <property type="entry name" value="DUF3618"/>
</dbReference>
<dbReference type="Pfam" id="PF12277">
    <property type="entry name" value="DUF3618"/>
    <property type="match status" value="1"/>
</dbReference>
<dbReference type="Proteomes" id="UP000531251">
    <property type="component" value="Unassembled WGS sequence"/>
</dbReference>
<evidence type="ECO:0000313" key="2">
    <source>
        <dbReference type="EMBL" id="NJB97393.1"/>
    </source>
</evidence>
<accession>A0A7X5XYP1</accession>